<keyword evidence="2" id="KW-0808">Transferase</keyword>
<feature type="domain" description="Glycosyl transferase CAP10" evidence="1">
    <location>
        <begin position="205"/>
        <end position="465"/>
    </location>
</feature>
<name>A0A6A6F2F5_9PEZI</name>
<sequence>MIAIASLTPYLSNHPVDTLLGNAKASFDSLLQRQSKSYTDALEEYGPRYGMELPEGFEDRYKFATAHHSPIIDEFDTIHRSVSPFWRLSGTDVLRTMEEVKATAGSDVWCCTYSGRERETSCRHPFRKFDRNLQYLFEKLPRNLSVRTPDVKFLVNHLDEPRALLPAASLGTNNPAQRKFTLTHLSRQPTWDSITRDFTYLTSAMDLCQNPEYRHSHGLFIHPTSFRLFEGLTPIFSTGSLSTMSPAYLETYFQYDDSKDVDWEKKKCLTTSLGSWRDFHRQRFVALVQNLDRKPQTYLRDIEGVVTGLVSHFLNTRLFDTSFSRVFQFSMKFCREQGAYFKIKPWADKFKALRSRLAFDMDGNGISGRYYQLLASKSVVLKQTLLREWHDDRLVPWTPDVPVSQSLKELPDLVSYLTTSERGQGTAKEITNRGREWHSTAFREVDLSIYIYRLLLEMVRLQDPNNVS</sequence>
<dbReference type="PANTHER" id="PTHR12203">
    <property type="entry name" value="KDEL LYS-ASP-GLU-LEU CONTAINING - RELATED"/>
    <property type="match status" value="1"/>
</dbReference>
<dbReference type="PANTHER" id="PTHR12203:SF61">
    <property type="entry name" value="CAPSULE PROTEIN"/>
    <property type="match status" value="1"/>
</dbReference>
<dbReference type="OrthoDB" id="541052at2759"/>
<dbReference type="EMBL" id="ML992720">
    <property type="protein sequence ID" value="KAF2206487.1"/>
    <property type="molecule type" value="Genomic_DNA"/>
</dbReference>
<dbReference type="GO" id="GO:0016740">
    <property type="term" value="F:transferase activity"/>
    <property type="evidence" value="ECO:0007669"/>
    <property type="project" value="UniProtKB-KW"/>
</dbReference>
<dbReference type="AlphaFoldDB" id="A0A6A6F2F5"/>
<gene>
    <name evidence="2" type="ORF">CERZMDRAFT_115737</name>
</gene>
<organism evidence="2 3">
    <name type="scientific">Cercospora zeae-maydis SCOH1-5</name>
    <dbReference type="NCBI Taxonomy" id="717836"/>
    <lineage>
        <taxon>Eukaryota</taxon>
        <taxon>Fungi</taxon>
        <taxon>Dikarya</taxon>
        <taxon>Ascomycota</taxon>
        <taxon>Pezizomycotina</taxon>
        <taxon>Dothideomycetes</taxon>
        <taxon>Dothideomycetidae</taxon>
        <taxon>Mycosphaerellales</taxon>
        <taxon>Mycosphaerellaceae</taxon>
        <taxon>Cercospora</taxon>
    </lineage>
</organism>
<evidence type="ECO:0000313" key="2">
    <source>
        <dbReference type="EMBL" id="KAF2206487.1"/>
    </source>
</evidence>
<dbReference type="InterPro" id="IPR051091">
    <property type="entry name" value="O-Glucosyltr/Glycosyltrsf_90"/>
</dbReference>
<protein>
    <submittedName>
        <fullName evidence="2">Glycosyltransferase family 90 protein</fullName>
    </submittedName>
</protein>
<evidence type="ECO:0000313" key="3">
    <source>
        <dbReference type="Proteomes" id="UP000799539"/>
    </source>
</evidence>
<dbReference type="Pfam" id="PF05686">
    <property type="entry name" value="Glyco_transf_90"/>
    <property type="match status" value="1"/>
</dbReference>
<evidence type="ECO:0000259" key="1">
    <source>
        <dbReference type="SMART" id="SM00672"/>
    </source>
</evidence>
<accession>A0A6A6F2F5</accession>
<keyword evidence="3" id="KW-1185">Reference proteome</keyword>
<dbReference type="Proteomes" id="UP000799539">
    <property type="component" value="Unassembled WGS sequence"/>
</dbReference>
<reference evidence="2" key="1">
    <citation type="journal article" date="2020" name="Stud. Mycol.">
        <title>101 Dothideomycetes genomes: a test case for predicting lifestyles and emergence of pathogens.</title>
        <authorList>
            <person name="Haridas S."/>
            <person name="Albert R."/>
            <person name="Binder M."/>
            <person name="Bloem J."/>
            <person name="Labutti K."/>
            <person name="Salamov A."/>
            <person name="Andreopoulos B."/>
            <person name="Baker S."/>
            <person name="Barry K."/>
            <person name="Bills G."/>
            <person name="Bluhm B."/>
            <person name="Cannon C."/>
            <person name="Castanera R."/>
            <person name="Culley D."/>
            <person name="Daum C."/>
            <person name="Ezra D."/>
            <person name="Gonzalez J."/>
            <person name="Henrissat B."/>
            <person name="Kuo A."/>
            <person name="Liang C."/>
            <person name="Lipzen A."/>
            <person name="Lutzoni F."/>
            <person name="Magnuson J."/>
            <person name="Mondo S."/>
            <person name="Nolan M."/>
            <person name="Ohm R."/>
            <person name="Pangilinan J."/>
            <person name="Park H.-J."/>
            <person name="Ramirez L."/>
            <person name="Alfaro M."/>
            <person name="Sun H."/>
            <person name="Tritt A."/>
            <person name="Yoshinaga Y."/>
            <person name="Zwiers L.-H."/>
            <person name="Turgeon B."/>
            <person name="Goodwin S."/>
            <person name="Spatafora J."/>
            <person name="Crous P."/>
            <person name="Grigoriev I."/>
        </authorList>
    </citation>
    <scope>NUCLEOTIDE SEQUENCE</scope>
    <source>
        <strain evidence="2">SCOH1-5</strain>
    </source>
</reference>
<dbReference type="InterPro" id="IPR006598">
    <property type="entry name" value="CAP10"/>
</dbReference>
<dbReference type="SMART" id="SM00672">
    <property type="entry name" value="CAP10"/>
    <property type="match status" value="1"/>
</dbReference>
<proteinExistence type="predicted"/>